<name>A0ABR4XLN8_9PORP</name>
<comment type="catalytic activity">
    <reaction evidence="4">
        <text>dTTP + H2O = dTMP + diphosphate + H(+)</text>
        <dbReference type="Rhea" id="RHEA:28534"/>
        <dbReference type="ChEBI" id="CHEBI:15377"/>
        <dbReference type="ChEBI" id="CHEBI:15378"/>
        <dbReference type="ChEBI" id="CHEBI:33019"/>
        <dbReference type="ChEBI" id="CHEBI:37568"/>
        <dbReference type="ChEBI" id="CHEBI:63528"/>
        <dbReference type="EC" id="3.6.1.9"/>
    </reaction>
</comment>
<organism evidence="5 6">
    <name type="scientific">Porphyromonas canoris</name>
    <dbReference type="NCBI Taxonomy" id="36875"/>
    <lineage>
        <taxon>Bacteria</taxon>
        <taxon>Pseudomonadati</taxon>
        <taxon>Bacteroidota</taxon>
        <taxon>Bacteroidia</taxon>
        <taxon>Bacteroidales</taxon>
        <taxon>Porphyromonadaceae</taxon>
        <taxon>Porphyromonas</taxon>
    </lineage>
</organism>
<comment type="subcellular location">
    <subcellularLocation>
        <location evidence="4">Cytoplasm</location>
    </subcellularLocation>
</comment>
<evidence type="ECO:0000256" key="3">
    <source>
        <dbReference type="ARBA" id="ARBA00023080"/>
    </source>
</evidence>
<dbReference type="EMBL" id="JQZV01000006">
    <property type="protein sequence ID" value="KGN92891.1"/>
    <property type="molecule type" value="Genomic_DNA"/>
</dbReference>
<reference evidence="5 6" key="1">
    <citation type="submission" date="2014-08" db="EMBL/GenBank/DDBJ databases">
        <title>Porphyromonas canoris strain:OH2762 Genome sequencing.</title>
        <authorList>
            <person name="Wallis C."/>
            <person name="Deusch O."/>
            <person name="O'Flynn C."/>
            <person name="Davis I."/>
            <person name="Jospin G."/>
            <person name="Darling A.E."/>
            <person name="Coil D.A."/>
            <person name="Alexiev A."/>
            <person name="Horsfall A."/>
            <person name="Kirkwood N."/>
            <person name="Harris S."/>
            <person name="Eisen J.A."/>
        </authorList>
    </citation>
    <scope>NUCLEOTIDE SEQUENCE [LARGE SCALE GENOMIC DNA]</scope>
    <source>
        <strain evidence="6">COT-108 OH2762</strain>
    </source>
</reference>
<comment type="catalytic activity">
    <reaction evidence="4">
        <text>UTP + H2O = UMP + diphosphate + H(+)</text>
        <dbReference type="Rhea" id="RHEA:29395"/>
        <dbReference type="ChEBI" id="CHEBI:15377"/>
        <dbReference type="ChEBI" id="CHEBI:15378"/>
        <dbReference type="ChEBI" id="CHEBI:33019"/>
        <dbReference type="ChEBI" id="CHEBI:46398"/>
        <dbReference type="ChEBI" id="CHEBI:57865"/>
        <dbReference type="EC" id="3.6.1.9"/>
    </reaction>
</comment>
<dbReference type="SUPFAM" id="SSF52972">
    <property type="entry name" value="ITPase-like"/>
    <property type="match status" value="1"/>
</dbReference>
<feature type="site" description="Important for substrate specificity" evidence="4">
    <location>
        <position position="73"/>
    </location>
</feature>
<feature type="active site" description="Proton acceptor" evidence="4">
    <location>
        <position position="72"/>
    </location>
</feature>
<sequence length="194" mass="21617">MPRTKIILGSSSPRRKDLLRKMGYKIEVRTAPCQEDFSPEMDPRKVPEFLAEKKARAIGPLVSKDELLITADTIVLLDGEIIGKPKDKEDAVRILSLLSGKMHEVITGVVLSYKGRVCKTSAVTKVYFRPLSQETIRYYVDAYSPLDKAGAYGIQEWIGLIAVEKVEGSFYNVMGLPTSLLRHEIEKCLSGASK</sequence>
<dbReference type="HAMAP" id="MF_00528">
    <property type="entry name" value="Maf"/>
    <property type="match status" value="1"/>
</dbReference>
<keyword evidence="3 4" id="KW-0546">Nucleotide metabolism</keyword>
<comment type="cofactor">
    <cofactor evidence="1 4">
        <name>a divalent metal cation</name>
        <dbReference type="ChEBI" id="CHEBI:60240"/>
    </cofactor>
</comment>
<dbReference type="PANTHER" id="PTHR43213:SF5">
    <property type="entry name" value="BIFUNCTIONAL DTTP_UTP PYROPHOSPHATASE_METHYLTRANSFERASE PROTEIN-RELATED"/>
    <property type="match status" value="1"/>
</dbReference>
<feature type="site" description="Important for substrate specificity" evidence="4">
    <location>
        <position position="14"/>
    </location>
</feature>
<comment type="function">
    <text evidence="4">Nucleoside triphosphate pyrophosphatase that hydrolyzes dTTP and UTP. May have a dual role in cell division arrest and in preventing the incorporation of modified nucleotides into cellular nucleic acids.</text>
</comment>
<keyword evidence="2 4" id="KW-0378">Hydrolase</keyword>
<protein>
    <recommendedName>
        <fullName evidence="4">dTTP/UTP pyrophosphatase</fullName>
        <shortName evidence="4">dTTPase/UTPase</shortName>
        <ecNumber evidence="4">3.6.1.9</ecNumber>
    </recommendedName>
    <alternativeName>
        <fullName evidence="4">Nucleoside triphosphate pyrophosphatase</fullName>
    </alternativeName>
    <alternativeName>
        <fullName evidence="4">Nucleotide pyrophosphatase</fullName>
        <shortName evidence="4">Nucleotide PPase</shortName>
    </alternativeName>
</protein>
<accession>A0ABR4XLN8</accession>
<evidence type="ECO:0000313" key="5">
    <source>
        <dbReference type="EMBL" id="KGN92891.1"/>
    </source>
</evidence>
<dbReference type="PIRSF" id="PIRSF006305">
    <property type="entry name" value="Maf"/>
    <property type="match status" value="1"/>
</dbReference>
<keyword evidence="4" id="KW-0963">Cytoplasm</keyword>
<dbReference type="RefSeq" id="WP_036789482.1">
    <property type="nucleotide sequence ID" value="NZ_JQZV01000006.1"/>
</dbReference>
<dbReference type="CDD" id="cd00555">
    <property type="entry name" value="Maf"/>
    <property type="match status" value="1"/>
</dbReference>
<comment type="caution">
    <text evidence="5">The sequence shown here is derived from an EMBL/GenBank/DDBJ whole genome shotgun (WGS) entry which is preliminary data.</text>
</comment>
<keyword evidence="6" id="KW-1185">Reference proteome</keyword>
<comment type="similarity">
    <text evidence="4">Belongs to the Maf family. YhdE subfamily.</text>
</comment>
<evidence type="ECO:0000256" key="1">
    <source>
        <dbReference type="ARBA" id="ARBA00001968"/>
    </source>
</evidence>
<dbReference type="NCBIfam" id="TIGR00172">
    <property type="entry name" value="maf"/>
    <property type="match status" value="1"/>
</dbReference>
<evidence type="ECO:0000256" key="2">
    <source>
        <dbReference type="ARBA" id="ARBA00022801"/>
    </source>
</evidence>
<dbReference type="EC" id="3.6.1.9" evidence="4"/>
<dbReference type="Proteomes" id="UP000030101">
    <property type="component" value="Unassembled WGS sequence"/>
</dbReference>
<dbReference type="InterPro" id="IPR003697">
    <property type="entry name" value="Maf-like"/>
</dbReference>
<evidence type="ECO:0000313" key="6">
    <source>
        <dbReference type="Proteomes" id="UP000030101"/>
    </source>
</evidence>
<proteinExistence type="inferred from homology"/>
<dbReference type="PANTHER" id="PTHR43213">
    <property type="entry name" value="BIFUNCTIONAL DTTP/UTP PYROPHOSPHATASE/METHYLTRANSFERASE PROTEIN-RELATED"/>
    <property type="match status" value="1"/>
</dbReference>
<gene>
    <name evidence="5" type="ORF">HQ43_03185</name>
</gene>
<dbReference type="Gene3D" id="3.90.950.10">
    <property type="match status" value="1"/>
</dbReference>
<dbReference type="Pfam" id="PF02545">
    <property type="entry name" value="Maf"/>
    <property type="match status" value="1"/>
</dbReference>
<dbReference type="InterPro" id="IPR029001">
    <property type="entry name" value="ITPase-like_fam"/>
</dbReference>
<evidence type="ECO:0000256" key="4">
    <source>
        <dbReference type="HAMAP-Rule" id="MF_00528"/>
    </source>
</evidence>
<feature type="site" description="Important for substrate specificity" evidence="4">
    <location>
        <position position="155"/>
    </location>
</feature>
<comment type="caution">
    <text evidence="4">Lacks conserved residue(s) required for the propagation of feature annotation.</text>
</comment>